<keyword evidence="1" id="KW-0472">Membrane</keyword>
<proteinExistence type="predicted"/>
<dbReference type="EMBL" id="GGEC01047513">
    <property type="protein sequence ID" value="MBX27997.1"/>
    <property type="molecule type" value="Transcribed_RNA"/>
</dbReference>
<keyword evidence="1" id="KW-1133">Transmembrane helix</keyword>
<sequence length="105" mass="12471">MKTTVLCIVKDQRVHHFIHYLLKAMLMDLWIVVYVYLGSQTCTRNGGYYFVFVWLHFAAQHANGIFLECFIICCPSCTCLLITYYVFSFNLFFNFLMKMLLLHHP</sequence>
<accession>A0A2P2MCT2</accession>
<evidence type="ECO:0000256" key="1">
    <source>
        <dbReference type="SAM" id="Phobius"/>
    </source>
</evidence>
<feature type="transmembrane region" description="Helical" evidence="1">
    <location>
        <begin position="20"/>
        <end position="37"/>
    </location>
</feature>
<protein>
    <submittedName>
        <fullName evidence="2">Uncharacterized protein</fullName>
    </submittedName>
</protein>
<dbReference type="AlphaFoldDB" id="A0A2P2MCT2"/>
<reference evidence="2" key="1">
    <citation type="submission" date="2018-02" db="EMBL/GenBank/DDBJ databases">
        <title>Rhizophora mucronata_Transcriptome.</title>
        <authorList>
            <person name="Meera S.P."/>
            <person name="Sreeshan A."/>
            <person name="Augustine A."/>
        </authorList>
    </citation>
    <scope>NUCLEOTIDE SEQUENCE</scope>
    <source>
        <tissue evidence="2">Leaf</tissue>
    </source>
</reference>
<organism evidence="2">
    <name type="scientific">Rhizophora mucronata</name>
    <name type="common">Asiatic mangrove</name>
    <dbReference type="NCBI Taxonomy" id="61149"/>
    <lineage>
        <taxon>Eukaryota</taxon>
        <taxon>Viridiplantae</taxon>
        <taxon>Streptophyta</taxon>
        <taxon>Embryophyta</taxon>
        <taxon>Tracheophyta</taxon>
        <taxon>Spermatophyta</taxon>
        <taxon>Magnoliopsida</taxon>
        <taxon>eudicotyledons</taxon>
        <taxon>Gunneridae</taxon>
        <taxon>Pentapetalae</taxon>
        <taxon>rosids</taxon>
        <taxon>fabids</taxon>
        <taxon>Malpighiales</taxon>
        <taxon>Rhizophoraceae</taxon>
        <taxon>Rhizophora</taxon>
    </lineage>
</organism>
<evidence type="ECO:0000313" key="2">
    <source>
        <dbReference type="EMBL" id="MBX27997.1"/>
    </source>
</evidence>
<name>A0A2P2MCT2_RHIMU</name>
<keyword evidence="1" id="KW-0812">Transmembrane</keyword>